<dbReference type="OrthoDB" id="196304at2157"/>
<feature type="region of interest" description="Disordered" evidence="1">
    <location>
        <begin position="1"/>
        <end position="24"/>
    </location>
</feature>
<organism evidence="3 4">
    <name type="scientific">Natrinema saccharevitans</name>
    <dbReference type="NCBI Taxonomy" id="301967"/>
    <lineage>
        <taxon>Archaea</taxon>
        <taxon>Methanobacteriati</taxon>
        <taxon>Methanobacteriota</taxon>
        <taxon>Stenosarchaea group</taxon>
        <taxon>Halobacteria</taxon>
        <taxon>Halobacteriales</taxon>
        <taxon>Natrialbaceae</taxon>
        <taxon>Natrinema</taxon>
    </lineage>
</organism>
<proteinExistence type="predicted"/>
<evidence type="ECO:0000313" key="4">
    <source>
        <dbReference type="Proteomes" id="UP000189370"/>
    </source>
</evidence>
<name>A0A1S8B008_9EURY</name>
<evidence type="ECO:0000256" key="1">
    <source>
        <dbReference type="SAM" id="MobiDB-lite"/>
    </source>
</evidence>
<dbReference type="RefSeq" id="WP_076147681.1">
    <property type="nucleotide sequence ID" value="NZ_LWLN01000001.1"/>
</dbReference>
<evidence type="ECO:0000313" key="3">
    <source>
        <dbReference type="EMBL" id="OLZ42335.1"/>
    </source>
</evidence>
<comment type="caution">
    <text evidence="3">The sequence shown here is derived from an EMBL/GenBank/DDBJ whole genome shotgun (WGS) entry which is preliminary data.</text>
</comment>
<feature type="domain" description="DUF7974" evidence="2">
    <location>
        <begin position="37"/>
        <end position="172"/>
    </location>
</feature>
<evidence type="ECO:0000259" key="2">
    <source>
        <dbReference type="Pfam" id="PF25929"/>
    </source>
</evidence>
<accession>A0A1S8B008</accession>
<dbReference type="AlphaFoldDB" id="A0A1S8B008"/>
<dbReference type="Pfam" id="PF25929">
    <property type="entry name" value="DUF7974"/>
    <property type="match status" value="1"/>
</dbReference>
<dbReference type="InterPro" id="IPR058280">
    <property type="entry name" value="DUF7974"/>
</dbReference>
<protein>
    <recommendedName>
        <fullName evidence="2">DUF7974 domain-containing protein</fullName>
    </recommendedName>
</protein>
<keyword evidence="4" id="KW-1185">Reference proteome</keyword>
<reference evidence="4" key="1">
    <citation type="submission" date="2016-04" db="EMBL/GenBank/DDBJ databases">
        <authorList>
            <person name="Chen S.-C."/>
            <person name="Lai M.-C."/>
        </authorList>
    </citation>
    <scope>NUCLEOTIDE SEQUENCE [LARGE SCALE GENOMIC DNA]</scope>
    <source>
        <strain evidence="4">AB14</strain>
    </source>
</reference>
<dbReference type="Proteomes" id="UP000189370">
    <property type="component" value="Unassembled WGS sequence"/>
</dbReference>
<gene>
    <name evidence="3" type="ORF">A6E15_15775</name>
</gene>
<sequence length="173" mass="19503">MERPRPRRGAEPDPSDGDEFGLERADARPSVVTLLSRFVPAALARRAIAVSVATDREVYERDDPVEITVDFENRLPVPVELRTPRQRRWGWTIDGHLEATDERRYTPDRPATFDFRGGERKRAAVTWNGRLERTGGDRRESVVPESGEYEIRAFVATAAGTTRPADATTITIN</sequence>
<dbReference type="EMBL" id="LWLN01000001">
    <property type="protein sequence ID" value="OLZ42335.1"/>
    <property type="molecule type" value="Genomic_DNA"/>
</dbReference>
<feature type="compositionally biased region" description="Basic and acidic residues" evidence="1">
    <location>
        <begin position="1"/>
        <end position="11"/>
    </location>
</feature>